<feature type="region of interest" description="Disordered" evidence="2">
    <location>
        <begin position="417"/>
        <end position="543"/>
    </location>
</feature>
<feature type="compositionally biased region" description="Polar residues" evidence="2">
    <location>
        <begin position="417"/>
        <end position="427"/>
    </location>
</feature>
<feature type="region of interest" description="Disordered" evidence="2">
    <location>
        <begin position="1"/>
        <end position="34"/>
    </location>
</feature>
<proteinExistence type="predicted"/>
<dbReference type="InParanoid" id="A0A2R5GTD1"/>
<reference evidence="3 4" key="1">
    <citation type="submission" date="2017-12" db="EMBL/GenBank/DDBJ databases">
        <title>Sequencing, de novo assembly and annotation of complete genome of a new Thraustochytrid species, strain FCC1311.</title>
        <authorList>
            <person name="Sedici K."/>
            <person name="Godart F."/>
            <person name="Aiese Cigliano R."/>
            <person name="Sanseverino W."/>
            <person name="Barakat M."/>
            <person name="Ortet P."/>
            <person name="Marechal E."/>
            <person name="Cagnac O."/>
            <person name="Amato A."/>
        </authorList>
    </citation>
    <scope>NUCLEOTIDE SEQUENCE [LARGE SCALE GENOMIC DNA]</scope>
</reference>
<feature type="coiled-coil region" evidence="1">
    <location>
        <begin position="156"/>
        <end position="186"/>
    </location>
</feature>
<sequence length="599" mass="64861">MPSARSTHGNSKDEDACGDEALEPIEGTASQAKPKFSTISLNNSRRAFKQKLRDSLADGLVKMCGIHSRLLHEASKKEETLRRLCSQMEDLLVLAGDRNESNFVGVDAGIVRRRQELLKAGKEISAKLKQVEIDHVAIQKRLRHMEDTHVVHKSELRDEEESVDQVITERKELAKLLAQLVDLNKRTHAKLTSKMSAFILRKEKIDAALQERRIQVGLHNEKLKMEEKISKGLEKWDNDLDNGVGVASPPLDSCMGSRGLLDQVVSVLSIDVDADKRRIDVDTPHRPEPLHSPKFQAKLRQMAAIESKSQMGQEAFPLDAKNATPEELEARQADLQARRRNLQIAFANASVLSLVGEVLQIANTPAEAPEDESSRDEESSDEKVLSAIDSALEAIYSRVKETGKVAAERVAVEGITSTGAESATENTCGPPPKAEKNSLVETASAQDDDDTSGNRAPASASASASTSSSLSSPKSAETKEEASKTASEVDEKASTEKSDSDAIKEMANEEKECASTESKSSQENLKEEQDETSKQAGNASDTIASDIVADAISASVEKAQERVSDIGQTAAGTVKHAISEALSRVSTSASLVSREDAPP</sequence>
<accession>A0A2R5GTD1</accession>
<organism evidence="3 4">
    <name type="scientific">Hondaea fermentalgiana</name>
    <dbReference type="NCBI Taxonomy" id="2315210"/>
    <lineage>
        <taxon>Eukaryota</taxon>
        <taxon>Sar</taxon>
        <taxon>Stramenopiles</taxon>
        <taxon>Bigyra</taxon>
        <taxon>Labyrinthulomycetes</taxon>
        <taxon>Thraustochytrida</taxon>
        <taxon>Thraustochytriidae</taxon>
        <taxon>Hondaea</taxon>
    </lineage>
</organism>
<feature type="compositionally biased region" description="Low complexity" evidence="2">
    <location>
        <begin position="456"/>
        <end position="475"/>
    </location>
</feature>
<name>A0A2R5GTD1_9STRA</name>
<evidence type="ECO:0000313" key="3">
    <source>
        <dbReference type="EMBL" id="GBG34122.1"/>
    </source>
</evidence>
<dbReference type="Proteomes" id="UP000241890">
    <property type="component" value="Unassembled WGS sequence"/>
</dbReference>
<dbReference type="EMBL" id="BEYU01000181">
    <property type="protein sequence ID" value="GBG34122.1"/>
    <property type="molecule type" value="Genomic_DNA"/>
</dbReference>
<feature type="region of interest" description="Disordered" evidence="2">
    <location>
        <begin position="365"/>
        <end position="384"/>
    </location>
</feature>
<feature type="compositionally biased region" description="Basic and acidic residues" evidence="2">
    <location>
        <begin position="524"/>
        <end position="533"/>
    </location>
</feature>
<dbReference type="AlphaFoldDB" id="A0A2R5GTD1"/>
<feature type="compositionally biased region" description="Basic and acidic residues" evidence="2">
    <location>
        <begin position="476"/>
        <end position="514"/>
    </location>
</feature>
<comment type="caution">
    <text evidence="3">The sequence shown here is derived from an EMBL/GenBank/DDBJ whole genome shotgun (WGS) entry which is preliminary data.</text>
</comment>
<evidence type="ECO:0000313" key="4">
    <source>
        <dbReference type="Proteomes" id="UP000241890"/>
    </source>
</evidence>
<keyword evidence="1" id="KW-0175">Coiled coil</keyword>
<feature type="compositionally biased region" description="Acidic residues" evidence="2">
    <location>
        <begin position="368"/>
        <end position="380"/>
    </location>
</feature>
<protein>
    <submittedName>
        <fullName evidence="3">Uncharacterized protein</fullName>
    </submittedName>
</protein>
<evidence type="ECO:0000256" key="2">
    <source>
        <dbReference type="SAM" id="MobiDB-lite"/>
    </source>
</evidence>
<gene>
    <name evidence="3" type="ORF">FCC1311_103452</name>
</gene>
<evidence type="ECO:0000256" key="1">
    <source>
        <dbReference type="SAM" id="Coils"/>
    </source>
</evidence>
<keyword evidence="4" id="KW-1185">Reference proteome</keyword>